<sequence length="162" mass="19085">MDMLNMLNEIYSEINQKKNEMIHFLKENEFQYRCGYYNQHSVKVNDEWITEEYPIPVISIEQVGDLGIDINHVFLEIVVTREQALALDFGEFEPYQFEVYGVENFLNDFYNNTLSLQDIHERVRISNEESIGISFFFSMDEPVGQIGNAVIDIQKKINIRES</sequence>
<dbReference type="SUPFAM" id="SSF142913">
    <property type="entry name" value="YktB/PF0168-like"/>
    <property type="match status" value="1"/>
</dbReference>
<accession>A0A3D2XB80</accession>
<dbReference type="GO" id="GO:0016740">
    <property type="term" value="F:transferase activity"/>
    <property type="evidence" value="ECO:0007669"/>
    <property type="project" value="UniProtKB-ARBA"/>
</dbReference>
<evidence type="ECO:0000313" key="2">
    <source>
        <dbReference type="Proteomes" id="UP000262969"/>
    </source>
</evidence>
<reference evidence="1 2" key="1">
    <citation type="journal article" date="2018" name="Nat. Biotechnol.">
        <title>A standardized bacterial taxonomy based on genome phylogeny substantially revises the tree of life.</title>
        <authorList>
            <person name="Parks D.H."/>
            <person name="Chuvochina M."/>
            <person name="Waite D.W."/>
            <person name="Rinke C."/>
            <person name="Skarshewski A."/>
            <person name="Chaumeil P.A."/>
            <person name="Hugenholtz P."/>
        </authorList>
    </citation>
    <scope>NUCLEOTIDE SEQUENCE [LARGE SCALE GENOMIC DNA]</scope>
    <source>
        <strain evidence="1">UBA11728</strain>
    </source>
</reference>
<dbReference type="InterPro" id="IPR024505">
    <property type="entry name" value="DUF3201"/>
</dbReference>
<dbReference type="EMBL" id="DPVV01000576">
    <property type="protein sequence ID" value="HCL04204.1"/>
    <property type="molecule type" value="Genomic_DNA"/>
</dbReference>
<dbReference type="Gene3D" id="3.30.930.10">
    <property type="entry name" value="Bira Bifunctional Protein, Domain 2"/>
    <property type="match status" value="1"/>
</dbReference>
<name>A0A3D2XB80_9FIRM</name>
<gene>
    <name evidence="1" type="ORF">DHW61_17660</name>
</gene>
<dbReference type="Proteomes" id="UP000262969">
    <property type="component" value="Unassembled WGS sequence"/>
</dbReference>
<dbReference type="GO" id="GO:0140096">
    <property type="term" value="F:catalytic activity, acting on a protein"/>
    <property type="evidence" value="ECO:0007669"/>
    <property type="project" value="UniProtKB-ARBA"/>
</dbReference>
<protein>
    <submittedName>
        <fullName evidence="1">Uncharacterized protein</fullName>
    </submittedName>
</protein>
<dbReference type="InterPro" id="IPR045864">
    <property type="entry name" value="aa-tRNA-synth_II/BPL/LPL"/>
</dbReference>
<comment type="caution">
    <text evidence="1">The sequence shown here is derived from an EMBL/GenBank/DDBJ whole genome shotgun (WGS) entry which is preliminary data.</text>
</comment>
<dbReference type="Pfam" id="PF11447">
    <property type="entry name" value="DUF3201"/>
    <property type="match status" value="1"/>
</dbReference>
<dbReference type="AlphaFoldDB" id="A0A3D2XB80"/>
<proteinExistence type="predicted"/>
<evidence type="ECO:0000313" key="1">
    <source>
        <dbReference type="EMBL" id="HCL04204.1"/>
    </source>
</evidence>
<organism evidence="1 2">
    <name type="scientific">Lachnoclostridium phytofermentans</name>
    <dbReference type="NCBI Taxonomy" id="66219"/>
    <lineage>
        <taxon>Bacteria</taxon>
        <taxon>Bacillati</taxon>
        <taxon>Bacillota</taxon>
        <taxon>Clostridia</taxon>
        <taxon>Lachnospirales</taxon>
        <taxon>Lachnospiraceae</taxon>
    </lineage>
</organism>